<dbReference type="EMBL" id="VMNK01000002">
    <property type="protein sequence ID" value="TVO59418.1"/>
    <property type="molecule type" value="Genomic_DNA"/>
</dbReference>
<organism evidence="1 2">
    <name type="scientific">Denitromonas halophila</name>
    <dbReference type="NCBI Taxonomy" id="1629404"/>
    <lineage>
        <taxon>Bacteria</taxon>
        <taxon>Pseudomonadati</taxon>
        <taxon>Pseudomonadota</taxon>
        <taxon>Betaproteobacteria</taxon>
        <taxon>Rhodocyclales</taxon>
        <taxon>Zoogloeaceae</taxon>
        <taxon>Denitromonas</taxon>
    </lineage>
</organism>
<dbReference type="Proteomes" id="UP000319502">
    <property type="component" value="Unassembled WGS sequence"/>
</dbReference>
<dbReference type="OrthoDB" id="6050629at2"/>
<accession>A0A557R2Q4</accession>
<proteinExistence type="predicted"/>
<reference evidence="1 2" key="1">
    <citation type="submission" date="2019-07" db="EMBL/GenBank/DDBJ databases">
        <title>The pathways for chlorine oxyanion respiration interact through the shared metabolite chlorate.</title>
        <authorList>
            <person name="Barnum T.P."/>
            <person name="Cheng Y."/>
            <person name="Hill K.A."/>
            <person name="Lucas L.N."/>
            <person name="Carlson H.K."/>
            <person name="Coates J.D."/>
        </authorList>
    </citation>
    <scope>NUCLEOTIDE SEQUENCE [LARGE SCALE GENOMIC DNA]</scope>
    <source>
        <strain evidence="1 2">SFB-3</strain>
    </source>
</reference>
<dbReference type="InterPro" id="IPR018912">
    <property type="entry name" value="DUF2478"/>
</dbReference>
<evidence type="ECO:0000313" key="2">
    <source>
        <dbReference type="Proteomes" id="UP000319502"/>
    </source>
</evidence>
<dbReference type="AlphaFoldDB" id="A0A557R2Q4"/>
<keyword evidence="2" id="KW-1185">Reference proteome</keyword>
<comment type="caution">
    <text evidence="1">The sequence shown here is derived from an EMBL/GenBank/DDBJ whole genome shotgun (WGS) entry which is preliminary data.</text>
</comment>
<dbReference type="Pfam" id="PF10649">
    <property type="entry name" value="DUF2478"/>
    <property type="match status" value="1"/>
</dbReference>
<dbReference type="RefSeq" id="WP_144307929.1">
    <property type="nucleotide sequence ID" value="NZ_VMNK01000002.1"/>
</dbReference>
<name>A0A557R2Q4_9RHOO</name>
<protein>
    <submittedName>
        <fullName evidence="1">DUF2478 domain-containing protein</fullName>
    </submittedName>
</protein>
<evidence type="ECO:0000313" key="1">
    <source>
        <dbReference type="EMBL" id="TVO59418.1"/>
    </source>
</evidence>
<sequence length="170" mass="17901">MSAQPIAAIFYPPESDPTPVLAQFVRALQARGVSLAGAIQHDTGPRATCTMELELLPSGRRMPMSQYLGSGSTSCRLDPAAMAEAAITVQAAIANGAELAVFNKFGSQEALGDGLRDEMAASVMAGVPLITAVGERFLDAWTEFTGGDYDRLSCSAEAALAWWDAFNTPD</sequence>
<gene>
    <name evidence="1" type="ORF">FHP91_01505</name>
</gene>